<dbReference type="EMBL" id="MKGL01000315">
    <property type="protein sequence ID" value="RNF00634.1"/>
    <property type="molecule type" value="Genomic_DNA"/>
</dbReference>
<reference evidence="2 3" key="1">
    <citation type="journal article" date="2018" name="BMC Genomics">
        <title>Genomic comparison of Trypanosoma conorhini and Trypanosoma rangeli to Trypanosoma cruzi strains of high and low virulence.</title>
        <authorList>
            <person name="Bradwell K.R."/>
            <person name="Koparde V.N."/>
            <person name="Matveyev A.V."/>
            <person name="Serrano M.G."/>
            <person name="Alves J.M."/>
            <person name="Parikh H."/>
            <person name="Huang B."/>
            <person name="Lee V."/>
            <person name="Espinosa-Alvarez O."/>
            <person name="Ortiz P.A."/>
            <person name="Costa-Martins A.G."/>
            <person name="Teixeira M.M."/>
            <person name="Buck G.A."/>
        </authorList>
    </citation>
    <scope>NUCLEOTIDE SEQUENCE [LARGE SCALE GENOMIC DNA]</scope>
    <source>
        <strain evidence="2 3">AM80</strain>
    </source>
</reference>
<organism evidence="2 3">
    <name type="scientific">Trypanosoma rangeli</name>
    <dbReference type="NCBI Taxonomy" id="5698"/>
    <lineage>
        <taxon>Eukaryota</taxon>
        <taxon>Discoba</taxon>
        <taxon>Euglenozoa</taxon>
        <taxon>Kinetoplastea</taxon>
        <taxon>Metakinetoplastina</taxon>
        <taxon>Trypanosomatida</taxon>
        <taxon>Trypanosomatidae</taxon>
        <taxon>Trypanosoma</taxon>
        <taxon>Herpetosoma</taxon>
    </lineage>
</organism>
<dbReference type="Proteomes" id="UP000283634">
    <property type="component" value="Unassembled WGS sequence"/>
</dbReference>
<evidence type="ECO:0000313" key="2">
    <source>
        <dbReference type="EMBL" id="RNF00634.1"/>
    </source>
</evidence>
<proteinExistence type="predicted"/>
<evidence type="ECO:0000313" key="3">
    <source>
        <dbReference type="Proteomes" id="UP000283634"/>
    </source>
</evidence>
<accession>A0A3S5IQJ6</accession>
<keyword evidence="1" id="KW-0472">Membrane</keyword>
<gene>
    <name evidence="2" type="ORF">TraAM80_07558</name>
</gene>
<dbReference type="RefSeq" id="XP_029235879.1">
    <property type="nucleotide sequence ID" value="XM_029384344.1"/>
</dbReference>
<keyword evidence="1" id="KW-0812">Transmembrane</keyword>
<comment type="caution">
    <text evidence="2">The sequence shown here is derived from an EMBL/GenBank/DDBJ whole genome shotgun (WGS) entry which is preliminary data.</text>
</comment>
<name>A0A3S5IQJ6_TRYRA</name>
<sequence length="153" mass="16831">MVKLCTRAEALFIPKAPHSQSPLSKRRVFRQVFGFPTGCGESSLAEELVMSCESGQLGKGLLVVKLRPPYASTHAGLNLGIAVCLCVCDCFLLLRLVLLPILFCLHTHPRTHVALLALLRRWGGGALRGQLLRLFVFDFLDSFSLSLVSFPHT</sequence>
<feature type="transmembrane region" description="Helical" evidence="1">
    <location>
        <begin position="75"/>
        <end position="94"/>
    </location>
</feature>
<evidence type="ECO:0000256" key="1">
    <source>
        <dbReference type="SAM" id="Phobius"/>
    </source>
</evidence>
<keyword evidence="3" id="KW-1185">Reference proteome</keyword>
<keyword evidence="1" id="KW-1133">Transmembrane helix</keyword>
<protein>
    <submittedName>
        <fullName evidence="2">Uncharacterized protein</fullName>
    </submittedName>
</protein>
<dbReference type="AlphaFoldDB" id="A0A3S5IQJ6"/>
<dbReference type="GeneID" id="40331491"/>